<sequence length="353" mass="38160">MVPLPRTSGAHRALHLVLMPESLESSLSCPASRSSVACTPPPQTPPISLARCKSRRYPTSTRCIAHQKRKSARAYPISTRPRPKITNHFRAIPISNSSAMSISKRAVSKPSRNRSPETQSSLKATCEPASLSSEAHASCPNPVSHYPAEHDPSHALGFHSSEEVPAVHTTTYFPSLTELSGETNDSFQNLRAVSCGHPSQADSLLLRSGSSHRMSAPFPPQPQGPPEVVIEPKLLLQNDHVLAGADQWLLPPHKGNPEHLSCTKAPQHQLTIYPDPHSSLTSTAQKSIATLLRALVAPQRTSRLHVFVIINSVPSISYLSVEEAPHSETPFTNGLSPANDTEISTGPSLVEKH</sequence>
<dbReference type="EMBL" id="MU003551">
    <property type="protein sequence ID" value="KAF2463349.1"/>
    <property type="molecule type" value="Genomic_DNA"/>
</dbReference>
<reference evidence="1" key="1">
    <citation type="journal article" date="2020" name="Stud. Mycol.">
        <title>101 Dothideomycetes genomes: a test case for predicting lifestyles and emergence of pathogens.</title>
        <authorList>
            <person name="Haridas S."/>
            <person name="Albert R."/>
            <person name="Binder M."/>
            <person name="Bloem J."/>
            <person name="Labutti K."/>
            <person name="Salamov A."/>
            <person name="Andreopoulos B."/>
            <person name="Baker S."/>
            <person name="Barry K."/>
            <person name="Bills G."/>
            <person name="Bluhm B."/>
            <person name="Cannon C."/>
            <person name="Castanera R."/>
            <person name="Culley D."/>
            <person name="Daum C."/>
            <person name="Ezra D."/>
            <person name="Gonzalez J."/>
            <person name="Henrissat B."/>
            <person name="Kuo A."/>
            <person name="Liang C."/>
            <person name="Lipzen A."/>
            <person name="Lutzoni F."/>
            <person name="Magnuson J."/>
            <person name="Mondo S."/>
            <person name="Nolan M."/>
            <person name="Ohm R."/>
            <person name="Pangilinan J."/>
            <person name="Park H.-J."/>
            <person name="Ramirez L."/>
            <person name="Alfaro M."/>
            <person name="Sun H."/>
            <person name="Tritt A."/>
            <person name="Yoshinaga Y."/>
            <person name="Zwiers L.-H."/>
            <person name="Turgeon B."/>
            <person name="Goodwin S."/>
            <person name="Spatafora J."/>
            <person name="Crous P."/>
            <person name="Grigoriev I."/>
        </authorList>
    </citation>
    <scope>NUCLEOTIDE SEQUENCE</scope>
    <source>
        <strain evidence="1">ATCC 200398</strain>
    </source>
</reference>
<evidence type="ECO:0000313" key="1">
    <source>
        <dbReference type="EMBL" id="KAF2463349.1"/>
    </source>
</evidence>
<organism evidence="1 2">
    <name type="scientific">Lindgomyces ingoldianus</name>
    <dbReference type="NCBI Taxonomy" id="673940"/>
    <lineage>
        <taxon>Eukaryota</taxon>
        <taxon>Fungi</taxon>
        <taxon>Dikarya</taxon>
        <taxon>Ascomycota</taxon>
        <taxon>Pezizomycotina</taxon>
        <taxon>Dothideomycetes</taxon>
        <taxon>Pleosporomycetidae</taxon>
        <taxon>Pleosporales</taxon>
        <taxon>Lindgomycetaceae</taxon>
        <taxon>Lindgomyces</taxon>
    </lineage>
</organism>
<dbReference type="Proteomes" id="UP000799755">
    <property type="component" value="Unassembled WGS sequence"/>
</dbReference>
<gene>
    <name evidence="1" type="ORF">BDR25DRAFT_362893</name>
</gene>
<name>A0ACB6Q8I6_9PLEO</name>
<accession>A0ACB6Q8I6</accession>
<protein>
    <submittedName>
        <fullName evidence="1">Uncharacterized protein</fullName>
    </submittedName>
</protein>
<keyword evidence="2" id="KW-1185">Reference proteome</keyword>
<comment type="caution">
    <text evidence="1">The sequence shown here is derived from an EMBL/GenBank/DDBJ whole genome shotgun (WGS) entry which is preliminary data.</text>
</comment>
<evidence type="ECO:0000313" key="2">
    <source>
        <dbReference type="Proteomes" id="UP000799755"/>
    </source>
</evidence>
<proteinExistence type="predicted"/>